<accession>A0A0F9SB27</accession>
<feature type="domain" description="DXP reductoisomerase C-terminal" evidence="1">
    <location>
        <begin position="2"/>
        <end position="69"/>
    </location>
</feature>
<dbReference type="InterPro" id="IPR036169">
    <property type="entry name" value="DXPR_C_sf"/>
</dbReference>
<dbReference type="Pfam" id="PF13288">
    <property type="entry name" value="DXPR_C"/>
    <property type="match status" value="1"/>
</dbReference>
<dbReference type="Gene3D" id="1.10.1740.10">
    <property type="match status" value="1"/>
</dbReference>
<protein>
    <recommendedName>
        <fullName evidence="1">DXP reductoisomerase C-terminal domain-containing protein</fullName>
    </recommendedName>
</protein>
<evidence type="ECO:0000259" key="1">
    <source>
        <dbReference type="Pfam" id="PF13288"/>
    </source>
</evidence>
<dbReference type="EMBL" id="LAZR01002119">
    <property type="protein sequence ID" value="KKN34206.1"/>
    <property type="molecule type" value="Genomic_DNA"/>
</dbReference>
<evidence type="ECO:0000313" key="2">
    <source>
        <dbReference type="EMBL" id="KKN34206.1"/>
    </source>
</evidence>
<dbReference type="AlphaFoldDB" id="A0A0F9SB27"/>
<sequence length="80" mass="8643">VMERGGMSGAVFNAAKEIALDGFIEGRLQFPQMAEVVEEVLECLIPDTSLIDANMTLDNVAQVDHLARQTAKAVIKKRAG</sequence>
<organism evidence="2">
    <name type="scientific">marine sediment metagenome</name>
    <dbReference type="NCBI Taxonomy" id="412755"/>
    <lineage>
        <taxon>unclassified sequences</taxon>
        <taxon>metagenomes</taxon>
        <taxon>ecological metagenomes</taxon>
    </lineage>
</organism>
<proteinExistence type="predicted"/>
<dbReference type="InterPro" id="IPR026877">
    <property type="entry name" value="DXPR_C"/>
</dbReference>
<dbReference type="SUPFAM" id="SSF69055">
    <property type="entry name" value="1-deoxy-D-xylulose-5-phosphate reductoisomerase, C-terminal domain"/>
    <property type="match status" value="1"/>
</dbReference>
<name>A0A0F9SB27_9ZZZZ</name>
<feature type="non-terminal residue" evidence="2">
    <location>
        <position position="1"/>
    </location>
</feature>
<gene>
    <name evidence="2" type="ORF">LCGC14_0795900</name>
</gene>
<comment type="caution">
    <text evidence="2">The sequence shown here is derived from an EMBL/GenBank/DDBJ whole genome shotgun (WGS) entry which is preliminary data.</text>
</comment>
<reference evidence="2" key="1">
    <citation type="journal article" date="2015" name="Nature">
        <title>Complex archaea that bridge the gap between prokaryotes and eukaryotes.</title>
        <authorList>
            <person name="Spang A."/>
            <person name="Saw J.H."/>
            <person name="Jorgensen S.L."/>
            <person name="Zaremba-Niedzwiedzka K."/>
            <person name="Martijn J."/>
            <person name="Lind A.E."/>
            <person name="van Eijk R."/>
            <person name="Schleper C."/>
            <person name="Guy L."/>
            <person name="Ettema T.J."/>
        </authorList>
    </citation>
    <scope>NUCLEOTIDE SEQUENCE</scope>
</reference>